<comment type="caution">
    <text evidence="1">The sequence shown here is derived from an EMBL/GenBank/DDBJ whole genome shotgun (WGS) entry which is preliminary data.</text>
</comment>
<organism evidence="1 2">
    <name type="scientific">Candidatus Syntrophosphaera thermopropionivorans</name>
    <dbReference type="NCBI Taxonomy" id="2593015"/>
    <lineage>
        <taxon>Bacteria</taxon>
        <taxon>Pseudomonadati</taxon>
        <taxon>Candidatus Cloacimonadota</taxon>
        <taxon>Candidatus Cloacimonadia</taxon>
        <taxon>Candidatus Cloacimonadales</taxon>
        <taxon>Candidatus Cloacimonadaceae</taxon>
        <taxon>Candidatus Syntrophosphaera</taxon>
    </lineage>
</organism>
<proteinExistence type="predicted"/>
<reference evidence="1" key="1">
    <citation type="submission" date="2019-03" db="EMBL/GenBank/DDBJ databases">
        <title>Candidatus Syntrophosphaera thermopropionivorans: a novel player in syntrophic propionate oxidation during anaerobic digestion.</title>
        <authorList>
            <person name="Dyksma S."/>
        </authorList>
    </citation>
    <scope>NUCLEOTIDE SEQUENCE</scope>
    <source>
        <strain evidence="1">W5</strain>
    </source>
</reference>
<accession>A0AC61QKF0</accession>
<protein>
    <submittedName>
        <fullName evidence="1">Uncharacterized protein</fullName>
    </submittedName>
</protein>
<evidence type="ECO:0000313" key="2">
    <source>
        <dbReference type="Proteomes" id="UP000294588"/>
    </source>
</evidence>
<dbReference type="Proteomes" id="UP000294588">
    <property type="component" value="Unassembled WGS sequence"/>
</dbReference>
<sequence length="628" mass="73453">MLYAQNTTAHLEGEALVLPESWSFRYDPAQVLVKIKVEADSTLSLIKVMDGKEELTSLIQEFLSRYKANLLSIPVSPDTEVNVVIDLIQVPPSYITYMTHGKTGNLKDIEKWITEERKSLSFHQPSQDSVSANGFTSLKEPYRSGYFFYSRSQYDDYPSLYGFKLQNSLYSSSFFQNLTLGFFDFEEEIMELNGTEKYYPYQATLSDIEVGIGDYEHLFTRVALKKNNLFEYKDLYLSLDFLTQTGYWLEEDASRNALKLNLSVPIGKTNLNFSWLDQNSKLSMLSLRPEFWLPQNFIVKDHYNVLYAGFNWIGPNLAILYEQNDIKSDKFIKNLHNEALHLQAWKDLQIQKVELALKYEHIISDYNYETGEPDYKDRAEMQFRWNRNPLKWDWKTELTDFQQLQVATDFSYSFNKFRFGAFACGNFNPLESSFWIPSIYSETDSLRNVQIREINNAGVYTSYSFKAPSYLTLSLGRRIVEDIYPEMETELKEKKELYYVRLVATLDKIWDKWEIKWQPALIWQNNYAGLFEEPEFEGCSYLNLFYHLPYNNALFAGFSLSGHSGYWNSDPSTFFVDSSSIVDLWAGVQISNRFEFQATYKNLMDTSIYGVYPVPPSIYASVRWFFLN</sequence>
<keyword evidence="2" id="KW-1185">Reference proteome</keyword>
<evidence type="ECO:0000313" key="1">
    <source>
        <dbReference type="EMBL" id="TDF74115.1"/>
    </source>
</evidence>
<dbReference type="EMBL" id="SMOG01000002">
    <property type="protein sequence ID" value="TDF74115.1"/>
    <property type="molecule type" value="Genomic_DNA"/>
</dbReference>
<gene>
    <name evidence="1" type="ORF">E0946_01380</name>
</gene>
<name>A0AC61QKF0_9BACT</name>